<name>A0A918DT53_9ACTN</name>
<evidence type="ECO:0000313" key="1">
    <source>
        <dbReference type="EMBL" id="GGO80999.1"/>
    </source>
</evidence>
<gene>
    <name evidence="1" type="ORF">GCM10012289_68930</name>
</gene>
<sequence length="113" mass="12068">MQVNNYGPIKRQKYIENTYNSETQHVFLQLQASLDTLEQLIQQGSVEAGSGAQAARELRAGIEESPDQPTRRLMSAARRVRDLLTSGGAAAEDVRKAAEAVAAISAAVGVISG</sequence>
<comment type="caution">
    <text evidence="1">The sequence shown here is derived from an EMBL/GenBank/DDBJ whole genome shotgun (WGS) entry which is preliminary data.</text>
</comment>
<reference evidence="1" key="1">
    <citation type="journal article" date="2014" name="Int. J. Syst. Evol. Microbiol.">
        <title>Complete genome sequence of Corynebacterium casei LMG S-19264T (=DSM 44701T), isolated from a smear-ripened cheese.</title>
        <authorList>
            <consortium name="US DOE Joint Genome Institute (JGI-PGF)"/>
            <person name="Walter F."/>
            <person name="Albersmeier A."/>
            <person name="Kalinowski J."/>
            <person name="Ruckert C."/>
        </authorList>
    </citation>
    <scope>NUCLEOTIDE SEQUENCE</scope>
    <source>
        <strain evidence="1">CGMCC 4.7368</strain>
    </source>
</reference>
<protein>
    <submittedName>
        <fullName evidence="1">Uncharacterized protein</fullName>
    </submittedName>
</protein>
<dbReference type="Proteomes" id="UP000646523">
    <property type="component" value="Unassembled WGS sequence"/>
</dbReference>
<organism evidence="1 2">
    <name type="scientific">Nonomuraea cavernae</name>
    <dbReference type="NCBI Taxonomy" id="2045107"/>
    <lineage>
        <taxon>Bacteria</taxon>
        <taxon>Bacillati</taxon>
        <taxon>Actinomycetota</taxon>
        <taxon>Actinomycetes</taxon>
        <taxon>Streptosporangiales</taxon>
        <taxon>Streptosporangiaceae</taxon>
        <taxon>Nonomuraea</taxon>
    </lineage>
</organism>
<dbReference type="EMBL" id="BMNH01000034">
    <property type="protein sequence ID" value="GGO80999.1"/>
    <property type="molecule type" value="Genomic_DNA"/>
</dbReference>
<evidence type="ECO:0000313" key="2">
    <source>
        <dbReference type="Proteomes" id="UP000646523"/>
    </source>
</evidence>
<keyword evidence="2" id="KW-1185">Reference proteome</keyword>
<proteinExistence type="predicted"/>
<reference evidence="1" key="2">
    <citation type="submission" date="2020-09" db="EMBL/GenBank/DDBJ databases">
        <authorList>
            <person name="Sun Q."/>
            <person name="Zhou Y."/>
        </authorList>
    </citation>
    <scope>NUCLEOTIDE SEQUENCE</scope>
    <source>
        <strain evidence="1">CGMCC 4.7368</strain>
    </source>
</reference>
<dbReference type="AlphaFoldDB" id="A0A918DT53"/>
<accession>A0A918DT53</accession>
<dbReference type="RefSeq" id="WP_189128411.1">
    <property type="nucleotide sequence ID" value="NZ_BMNH01000034.1"/>
</dbReference>